<dbReference type="Gene3D" id="1.10.3720.10">
    <property type="entry name" value="MetI-like"/>
    <property type="match status" value="1"/>
</dbReference>
<reference evidence="9 10" key="1">
    <citation type="journal article" date="2015" name="Microbiome">
        <title>Genomic resolution of linkages in carbon, nitrogen, and sulfur cycling among widespread estuary sediment bacteria.</title>
        <authorList>
            <person name="Baker B.J."/>
            <person name="Lazar C.S."/>
            <person name="Teske A.P."/>
            <person name="Dick G.J."/>
        </authorList>
    </citation>
    <scope>NUCLEOTIDE SEQUENCE [LARGE SCALE GENOMIC DNA]</scope>
    <source>
        <strain evidence="9">SM23_40</strain>
    </source>
</reference>
<name>A0A0S8GAD2_UNCT6</name>
<feature type="domain" description="ABC transmembrane type-1" evidence="8">
    <location>
        <begin position="48"/>
        <end position="228"/>
    </location>
</feature>
<dbReference type="SUPFAM" id="SSF161098">
    <property type="entry name" value="MetI-like"/>
    <property type="match status" value="1"/>
</dbReference>
<dbReference type="InterPro" id="IPR000515">
    <property type="entry name" value="MetI-like"/>
</dbReference>
<proteinExistence type="inferred from homology"/>
<dbReference type="GO" id="GO:0055085">
    <property type="term" value="P:transmembrane transport"/>
    <property type="evidence" value="ECO:0007669"/>
    <property type="project" value="InterPro"/>
</dbReference>
<protein>
    <submittedName>
        <fullName evidence="9">Sulfate ABC transporter permease</fullName>
    </submittedName>
</protein>
<evidence type="ECO:0000259" key="8">
    <source>
        <dbReference type="PROSITE" id="PS50928"/>
    </source>
</evidence>
<feature type="transmembrane region" description="Helical" evidence="7">
    <location>
        <begin position="154"/>
        <end position="171"/>
    </location>
</feature>
<organism evidence="9 10">
    <name type="scientific">candidate division TA06 bacterium SM23_40</name>
    <dbReference type="NCBI Taxonomy" id="1703774"/>
    <lineage>
        <taxon>Bacteria</taxon>
        <taxon>Bacteria division TA06</taxon>
    </lineage>
</organism>
<feature type="transmembrane region" description="Helical" evidence="7">
    <location>
        <begin position="112"/>
        <end position="133"/>
    </location>
</feature>
<evidence type="ECO:0000256" key="5">
    <source>
        <dbReference type="ARBA" id="ARBA00022989"/>
    </source>
</evidence>
<evidence type="ECO:0000256" key="3">
    <source>
        <dbReference type="ARBA" id="ARBA00022475"/>
    </source>
</evidence>
<evidence type="ECO:0000313" key="10">
    <source>
        <dbReference type="Proteomes" id="UP000051717"/>
    </source>
</evidence>
<evidence type="ECO:0000256" key="2">
    <source>
        <dbReference type="ARBA" id="ARBA00022448"/>
    </source>
</evidence>
<dbReference type="GO" id="GO:0005886">
    <property type="term" value="C:plasma membrane"/>
    <property type="evidence" value="ECO:0007669"/>
    <property type="project" value="UniProtKB-SubCell"/>
</dbReference>
<feature type="transmembrane region" description="Helical" evidence="7">
    <location>
        <begin position="210"/>
        <end position="229"/>
    </location>
</feature>
<comment type="subcellular location">
    <subcellularLocation>
        <location evidence="1 7">Cell membrane</location>
        <topology evidence="1 7">Multi-pass membrane protein</topology>
    </subcellularLocation>
</comment>
<dbReference type="PROSITE" id="PS50928">
    <property type="entry name" value="ABC_TM1"/>
    <property type="match status" value="1"/>
</dbReference>
<comment type="similarity">
    <text evidence="7">Belongs to the binding-protein-dependent transport system permease family.</text>
</comment>
<keyword evidence="4 7" id="KW-0812">Transmembrane</keyword>
<dbReference type="CDD" id="cd06261">
    <property type="entry name" value="TM_PBP2"/>
    <property type="match status" value="1"/>
</dbReference>
<dbReference type="Proteomes" id="UP000051717">
    <property type="component" value="Unassembled WGS sequence"/>
</dbReference>
<evidence type="ECO:0000256" key="6">
    <source>
        <dbReference type="ARBA" id="ARBA00023136"/>
    </source>
</evidence>
<feature type="transmembrane region" description="Helical" evidence="7">
    <location>
        <begin position="55"/>
        <end position="76"/>
    </location>
</feature>
<dbReference type="EMBL" id="LJUI01000022">
    <property type="protein sequence ID" value="KPK70115.1"/>
    <property type="molecule type" value="Genomic_DNA"/>
</dbReference>
<keyword evidence="5 7" id="KW-1133">Transmembrane helix</keyword>
<gene>
    <name evidence="9" type="ORF">AMJ82_03940</name>
</gene>
<keyword evidence="2 7" id="KW-0813">Transport</keyword>
<dbReference type="PANTHER" id="PTHR30151">
    <property type="entry name" value="ALKANE SULFONATE ABC TRANSPORTER-RELATED, MEMBRANE SUBUNIT"/>
    <property type="match status" value="1"/>
</dbReference>
<dbReference type="InterPro" id="IPR035906">
    <property type="entry name" value="MetI-like_sf"/>
</dbReference>
<evidence type="ECO:0000313" key="9">
    <source>
        <dbReference type="EMBL" id="KPK70115.1"/>
    </source>
</evidence>
<comment type="caution">
    <text evidence="9">The sequence shown here is derived from an EMBL/GenBank/DDBJ whole genome shotgun (WGS) entry which is preliminary data.</text>
</comment>
<evidence type="ECO:0000256" key="7">
    <source>
        <dbReference type="RuleBase" id="RU363032"/>
    </source>
</evidence>
<keyword evidence="3" id="KW-1003">Cell membrane</keyword>
<keyword evidence="6 7" id="KW-0472">Membrane</keyword>
<evidence type="ECO:0000256" key="1">
    <source>
        <dbReference type="ARBA" id="ARBA00004651"/>
    </source>
</evidence>
<accession>A0A0S8GAD2</accession>
<dbReference type="PANTHER" id="PTHR30151:SF0">
    <property type="entry name" value="ABC TRANSPORTER PERMEASE PROTEIN MJ0413-RELATED"/>
    <property type="match status" value="1"/>
</dbReference>
<dbReference type="AlphaFoldDB" id="A0A0S8GAD2"/>
<dbReference type="Pfam" id="PF00528">
    <property type="entry name" value="BPD_transp_1"/>
    <property type="match status" value="1"/>
</dbReference>
<evidence type="ECO:0000256" key="4">
    <source>
        <dbReference type="ARBA" id="ARBA00022692"/>
    </source>
</evidence>
<sequence>MALYAALLGLWELLFRLELWPEYLFPSPLGVLESLLTGFANKTFLVGILVSMKRILLGYGLSLVFGVAFGLMLASMKLLDEFLGAPLLGLRTLPSICWLPLGLLWFGLNERAILFVVVMGAAFSISLATADGVRNISPIYLKAASTMGARGIRKYIGVILPGALPSIVTGMKLGWSFAWRSLMAGEMLFVSLGLGHLLMMGRELNDIRQVIAVMVVIVAIGVVVDRLVLGTLEERIRERWGLENP</sequence>